<feature type="transmembrane region" description="Helical" evidence="7">
    <location>
        <begin position="335"/>
        <end position="368"/>
    </location>
</feature>
<evidence type="ECO:0000259" key="9">
    <source>
        <dbReference type="Pfam" id="PF12704"/>
    </source>
</evidence>
<dbReference type="Pfam" id="PF02687">
    <property type="entry name" value="FtsX"/>
    <property type="match status" value="1"/>
</dbReference>
<accession>A0A0G0NH13</accession>
<keyword evidence="5 7" id="KW-0472">Membrane</keyword>
<keyword evidence="2" id="KW-1003">Cell membrane</keyword>
<feature type="transmembrane region" description="Helical" evidence="7">
    <location>
        <begin position="380"/>
        <end position="399"/>
    </location>
</feature>
<name>A0A0G0NH13_9BACT</name>
<evidence type="ECO:0000256" key="7">
    <source>
        <dbReference type="SAM" id="Phobius"/>
    </source>
</evidence>
<dbReference type="InterPro" id="IPR025857">
    <property type="entry name" value="MacB_PCD"/>
</dbReference>
<keyword evidence="3 7" id="KW-0812">Transmembrane</keyword>
<evidence type="ECO:0000313" key="11">
    <source>
        <dbReference type="Proteomes" id="UP000034081"/>
    </source>
</evidence>
<dbReference type="EMBL" id="LBVL01000009">
    <property type="protein sequence ID" value="KKQ85169.1"/>
    <property type="molecule type" value="Genomic_DNA"/>
</dbReference>
<evidence type="ECO:0000256" key="6">
    <source>
        <dbReference type="ARBA" id="ARBA00038076"/>
    </source>
</evidence>
<sequence length="414" mass="43519">MSISKGEQMDTEIITEAIGTLTVNKLRTSLATLGIVIGIGSVIALVSLGQASAQAIQSQIQSLGSNLLTVQPSGQNQGGVQGAAGGGTTLTLEDAVAIKTSPQITTVSEVSPEYSSRTQVTTGRTNTNTQVVGVTPVYADVRNVTVESGNFITDSQVNSMAKVAVLGPTVVEDLFGENANPIGQTVRINGQTFTIVGITASRGGTGFQNQDDMIWVPITTAQKQLFGASHVTSIAVEAKSADAMVDAQNEVGYLLLSRHKLKNPENKDFSIFNQQDLLNTVNQTTGTFTTLLAGVAAISLLVGGIGIMNIMLVTVTERTREIGLRKALGAKKKTIITQFLVESIILTFVGGVIGIGVGILVSYLYSYFTSSVFVVSPNSVLLAFAVSAGIGILFGWYPAQRAANLQPIEALRYE</sequence>
<evidence type="ECO:0008006" key="12">
    <source>
        <dbReference type="Google" id="ProtNLM"/>
    </source>
</evidence>
<dbReference type="InterPro" id="IPR003838">
    <property type="entry name" value="ABC3_permease_C"/>
</dbReference>
<gene>
    <name evidence="10" type="ORF">UT08_C0009G0003</name>
</gene>
<proteinExistence type="inferred from homology"/>
<comment type="caution">
    <text evidence="10">The sequence shown here is derived from an EMBL/GenBank/DDBJ whole genome shotgun (WGS) entry which is preliminary data.</text>
</comment>
<dbReference type="AlphaFoldDB" id="A0A0G0NH13"/>
<evidence type="ECO:0000256" key="4">
    <source>
        <dbReference type="ARBA" id="ARBA00022989"/>
    </source>
</evidence>
<organism evidence="10 11">
    <name type="scientific">Candidatus Woesebacteria bacterium GW2011_GWB1_38_8</name>
    <dbReference type="NCBI Taxonomy" id="1618570"/>
    <lineage>
        <taxon>Bacteria</taxon>
        <taxon>Candidatus Woeseibacteriota</taxon>
    </lineage>
</organism>
<comment type="similarity">
    <text evidence="6">Belongs to the ABC-4 integral membrane protein family.</text>
</comment>
<dbReference type="GO" id="GO:0022857">
    <property type="term" value="F:transmembrane transporter activity"/>
    <property type="evidence" value="ECO:0007669"/>
    <property type="project" value="TreeGrafter"/>
</dbReference>
<comment type="subcellular location">
    <subcellularLocation>
        <location evidence="1">Cell membrane</location>
        <topology evidence="1">Multi-pass membrane protein</topology>
    </subcellularLocation>
</comment>
<evidence type="ECO:0000256" key="1">
    <source>
        <dbReference type="ARBA" id="ARBA00004651"/>
    </source>
</evidence>
<feature type="transmembrane region" description="Helical" evidence="7">
    <location>
        <begin position="291"/>
        <end position="315"/>
    </location>
</feature>
<feature type="domain" description="ABC3 transporter permease C-terminal" evidence="8">
    <location>
        <begin position="295"/>
        <end position="407"/>
    </location>
</feature>
<evidence type="ECO:0000259" key="8">
    <source>
        <dbReference type="Pfam" id="PF02687"/>
    </source>
</evidence>
<dbReference type="PANTHER" id="PTHR30572">
    <property type="entry name" value="MEMBRANE COMPONENT OF TRANSPORTER-RELATED"/>
    <property type="match status" value="1"/>
</dbReference>
<reference evidence="10 11" key="1">
    <citation type="journal article" date="2015" name="Nature">
        <title>rRNA introns, odd ribosomes, and small enigmatic genomes across a large radiation of phyla.</title>
        <authorList>
            <person name="Brown C.T."/>
            <person name="Hug L.A."/>
            <person name="Thomas B.C."/>
            <person name="Sharon I."/>
            <person name="Castelle C.J."/>
            <person name="Singh A."/>
            <person name="Wilkins M.J."/>
            <person name="Williams K.H."/>
            <person name="Banfield J.F."/>
        </authorList>
    </citation>
    <scope>NUCLEOTIDE SEQUENCE [LARGE SCALE GENOMIC DNA]</scope>
</reference>
<evidence type="ECO:0000256" key="3">
    <source>
        <dbReference type="ARBA" id="ARBA00022692"/>
    </source>
</evidence>
<evidence type="ECO:0000256" key="2">
    <source>
        <dbReference type="ARBA" id="ARBA00022475"/>
    </source>
</evidence>
<feature type="transmembrane region" description="Helical" evidence="7">
    <location>
        <begin position="30"/>
        <end position="49"/>
    </location>
</feature>
<dbReference type="PANTHER" id="PTHR30572:SF4">
    <property type="entry name" value="ABC TRANSPORTER PERMEASE YTRF"/>
    <property type="match status" value="1"/>
</dbReference>
<dbReference type="STRING" id="1618570.UT08_C0009G0003"/>
<feature type="domain" description="MacB-like periplasmic core" evidence="9">
    <location>
        <begin position="28"/>
        <end position="251"/>
    </location>
</feature>
<dbReference type="Proteomes" id="UP000034081">
    <property type="component" value="Unassembled WGS sequence"/>
</dbReference>
<keyword evidence="4 7" id="KW-1133">Transmembrane helix</keyword>
<evidence type="ECO:0000256" key="5">
    <source>
        <dbReference type="ARBA" id="ARBA00023136"/>
    </source>
</evidence>
<protein>
    <recommendedName>
        <fullName evidence="12">ABC transporter, permease protein</fullName>
    </recommendedName>
</protein>
<dbReference type="GO" id="GO:0005886">
    <property type="term" value="C:plasma membrane"/>
    <property type="evidence" value="ECO:0007669"/>
    <property type="project" value="UniProtKB-SubCell"/>
</dbReference>
<evidence type="ECO:0000313" key="10">
    <source>
        <dbReference type="EMBL" id="KKQ85169.1"/>
    </source>
</evidence>
<dbReference type="Pfam" id="PF12704">
    <property type="entry name" value="MacB_PCD"/>
    <property type="match status" value="1"/>
</dbReference>
<dbReference type="InterPro" id="IPR050250">
    <property type="entry name" value="Macrolide_Exporter_MacB"/>
</dbReference>